<dbReference type="CDD" id="cd00200">
    <property type="entry name" value="WD40"/>
    <property type="match status" value="1"/>
</dbReference>
<feature type="region of interest" description="Disordered" evidence="5">
    <location>
        <begin position="304"/>
        <end position="346"/>
    </location>
</feature>
<keyword evidence="4" id="KW-0175">Coiled coil</keyword>
<dbReference type="Proteomes" id="UP000886700">
    <property type="component" value="Unplaced"/>
</dbReference>
<evidence type="ECO:0000256" key="5">
    <source>
        <dbReference type="SAM" id="MobiDB-lite"/>
    </source>
</evidence>
<dbReference type="PANTHER" id="PTHR14604">
    <property type="entry name" value="WD40 REPEAT PF20"/>
    <property type="match status" value="1"/>
</dbReference>
<dbReference type="PROSITE" id="PS50082">
    <property type="entry name" value="WD_REPEATS_2"/>
    <property type="match status" value="5"/>
</dbReference>
<gene>
    <name evidence="7" type="primary">Spag16</name>
</gene>
<evidence type="ECO:0000313" key="7">
    <source>
        <dbReference type="RefSeq" id="XP_040609315.1"/>
    </source>
</evidence>
<dbReference type="PROSITE" id="PS00678">
    <property type="entry name" value="WD_REPEATS_1"/>
    <property type="match status" value="3"/>
</dbReference>
<proteinExistence type="predicted"/>
<dbReference type="InterPro" id="IPR020472">
    <property type="entry name" value="WD40_PAC1"/>
</dbReference>
<dbReference type="RefSeq" id="XP_040609315.1">
    <property type="nucleotide sequence ID" value="XM_040753381.1"/>
</dbReference>
<dbReference type="InterPro" id="IPR050995">
    <property type="entry name" value="WD-F-box_domain-protein"/>
</dbReference>
<evidence type="ECO:0000256" key="3">
    <source>
        <dbReference type="PROSITE-ProRule" id="PRU00221"/>
    </source>
</evidence>
<keyword evidence="6" id="KW-1185">Reference proteome</keyword>
<accession>A0ABM2Y6X4</accession>
<feature type="repeat" description="WD" evidence="3">
    <location>
        <begin position="494"/>
        <end position="535"/>
    </location>
</feature>
<feature type="repeat" description="WD" evidence="3">
    <location>
        <begin position="410"/>
        <end position="451"/>
    </location>
</feature>
<evidence type="ECO:0000256" key="1">
    <source>
        <dbReference type="ARBA" id="ARBA00022574"/>
    </source>
</evidence>
<dbReference type="GeneID" id="101835233"/>
<organism evidence="6 7">
    <name type="scientific">Mesocricetus auratus</name>
    <name type="common">Golden hamster</name>
    <dbReference type="NCBI Taxonomy" id="10036"/>
    <lineage>
        <taxon>Eukaryota</taxon>
        <taxon>Metazoa</taxon>
        <taxon>Chordata</taxon>
        <taxon>Craniata</taxon>
        <taxon>Vertebrata</taxon>
        <taxon>Euteleostomi</taxon>
        <taxon>Mammalia</taxon>
        <taxon>Eutheria</taxon>
        <taxon>Euarchontoglires</taxon>
        <taxon>Glires</taxon>
        <taxon>Rodentia</taxon>
        <taxon>Myomorpha</taxon>
        <taxon>Muroidea</taxon>
        <taxon>Cricetidae</taxon>
        <taxon>Cricetinae</taxon>
        <taxon>Mesocricetus</taxon>
    </lineage>
</organism>
<feature type="repeat" description="WD" evidence="3">
    <location>
        <begin position="452"/>
        <end position="493"/>
    </location>
</feature>
<dbReference type="SMART" id="SM00320">
    <property type="entry name" value="WD40"/>
    <property type="match status" value="7"/>
</dbReference>
<dbReference type="Gene3D" id="2.130.10.10">
    <property type="entry name" value="YVTN repeat-like/Quinoprotein amine dehydrogenase"/>
    <property type="match status" value="3"/>
</dbReference>
<dbReference type="PROSITE" id="PS50294">
    <property type="entry name" value="WD_REPEATS_REGION"/>
    <property type="match status" value="4"/>
</dbReference>
<feature type="coiled-coil region" evidence="4">
    <location>
        <begin position="152"/>
        <end position="186"/>
    </location>
</feature>
<keyword evidence="1 3" id="KW-0853">WD repeat</keyword>
<dbReference type="PANTHER" id="PTHR14604:SF3">
    <property type="entry name" value="SPERM-ASSOCIATED ANTIGEN 16 PROTEIN"/>
    <property type="match status" value="1"/>
</dbReference>
<feature type="repeat" description="WD" evidence="3">
    <location>
        <begin position="619"/>
        <end position="651"/>
    </location>
</feature>
<feature type="compositionally biased region" description="Basic and acidic residues" evidence="5">
    <location>
        <begin position="315"/>
        <end position="337"/>
    </location>
</feature>
<name>A0ABM2Y6X4_MESAU</name>
<dbReference type="PRINTS" id="PR00320">
    <property type="entry name" value="GPROTEINBRPT"/>
</dbReference>
<evidence type="ECO:0000256" key="2">
    <source>
        <dbReference type="ARBA" id="ARBA00022737"/>
    </source>
</evidence>
<reference evidence="7" key="1">
    <citation type="submission" date="2025-08" db="UniProtKB">
        <authorList>
            <consortium name="RefSeq"/>
        </authorList>
    </citation>
    <scope>IDENTIFICATION</scope>
    <source>
        <tissue evidence="7">Liver</tissue>
    </source>
</reference>
<dbReference type="SUPFAM" id="SSF50978">
    <property type="entry name" value="WD40 repeat-like"/>
    <property type="match status" value="1"/>
</dbReference>
<keyword evidence="2" id="KW-0677">Repeat</keyword>
<dbReference type="InterPro" id="IPR019775">
    <property type="entry name" value="WD40_repeat_CS"/>
</dbReference>
<protein>
    <submittedName>
        <fullName evidence="7">Sperm-associated antigen 16 protein isoform X1</fullName>
    </submittedName>
</protein>
<sequence>MAAPRGVPPLRVLEEALGIDLTPGGDAPEPVAAEGAYYLEQVTITEASEDDCEYEEIPDDNFSIPEGEEDLAKAIHMVQEQATDIQILEQKTVLPSRHVVHEAIEDFLCNFLIKMEMTRTLDCFQAEWYELIQKGGTDLKALGNVPDVYSQVMLLESENKNLKKDLKHFRQAAEKAREELLKTQKERDFHRMHHKRIVQEKNKLIADLKGLKLHYASYEPTIRVLHEKHHALLKEKMLTSLERDQAVGKHIRYKDKGIPHITEVKRRNLESCLCQISGLQTTLKNIDIGHIQVPVIKVGHSCEKENKSEGPTQKCLREAREENDNKTKMRNERKDSEFPTDMQPDPNLSACKENLCPAKFDYKLNNIFRLHELPVSCIVMHPSKDILVSCSEDRLWKMVGLPKGNVLLTGSGHTDWLSDCCFHPSGNKLATSGGDTTIKLWDLSKGECMLTFEGHNHAVWSCTWHSGGDFVASASLDMTSKIWDVNSERCRYTLYGHTDSVNSIEFFPFSNTLLTASADKTLSMWDARTGKCEQSLYGHMHSINDATFTSRGHIIASCDARGVTKLWDFRKLIPIVSIDMGPSPGNEVNFDSTGRVLAQASANGVIHLLDLKSGQIHKLVGHESEAHTVVFSHDGNNLYSGGSDGTVRLWF</sequence>
<dbReference type="InterPro" id="IPR015943">
    <property type="entry name" value="WD40/YVTN_repeat-like_dom_sf"/>
</dbReference>
<dbReference type="InterPro" id="IPR001680">
    <property type="entry name" value="WD40_rpt"/>
</dbReference>
<evidence type="ECO:0000313" key="6">
    <source>
        <dbReference type="Proteomes" id="UP000886700"/>
    </source>
</evidence>
<evidence type="ECO:0000256" key="4">
    <source>
        <dbReference type="SAM" id="Coils"/>
    </source>
</evidence>
<dbReference type="Pfam" id="PF00400">
    <property type="entry name" value="WD40"/>
    <property type="match status" value="6"/>
</dbReference>
<dbReference type="InterPro" id="IPR036322">
    <property type="entry name" value="WD40_repeat_dom_sf"/>
</dbReference>
<feature type="repeat" description="WD" evidence="3">
    <location>
        <begin position="536"/>
        <end position="570"/>
    </location>
</feature>